<name>A0ABV0N158_9TELE</name>
<evidence type="ECO:0000313" key="3">
    <source>
        <dbReference type="Proteomes" id="UP001476798"/>
    </source>
</evidence>
<accession>A0ABV0N158</accession>
<dbReference type="Pfam" id="PF00791">
    <property type="entry name" value="ZU5"/>
    <property type="match status" value="1"/>
</dbReference>
<dbReference type="Gene3D" id="2.60.220.30">
    <property type="match status" value="1"/>
</dbReference>
<evidence type="ECO:0000313" key="2">
    <source>
        <dbReference type="EMBL" id="MEQ2165123.1"/>
    </source>
</evidence>
<reference evidence="2 3" key="1">
    <citation type="submission" date="2021-06" db="EMBL/GenBank/DDBJ databases">
        <authorList>
            <person name="Palmer J.M."/>
        </authorList>
    </citation>
    <scope>NUCLEOTIDE SEQUENCE [LARGE SCALE GENOMIC DNA]</scope>
    <source>
        <strain evidence="2 3">GA_2019</strain>
        <tissue evidence="2">Muscle</tissue>
    </source>
</reference>
<keyword evidence="3" id="KW-1185">Reference proteome</keyword>
<protein>
    <recommendedName>
        <fullName evidence="1">ZU5 domain-containing protein</fullName>
    </recommendedName>
</protein>
<feature type="non-terminal residue" evidence="2">
    <location>
        <position position="1"/>
    </location>
</feature>
<dbReference type="InterPro" id="IPR000906">
    <property type="entry name" value="ZU5_dom"/>
</dbReference>
<sequence>SKERLYRFRQGREHSGISLLIPPEAIPRGKIYEIYLTVQRKEDLRWVSLTLYNWQSSLNATRLFVFDAPLFH</sequence>
<dbReference type="EMBL" id="JAHRIO010020930">
    <property type="protein sequence ID" value="MEQ2165123.1"/>
    <property type="molecule type" value="Genomic_DNA"/>
</dbReference>
<evidence type="ECO:0000259" key="1">
    <source>
        <dbReference type="Pfam" id="PF00791"/>
    </source>
</evidence>
<proteinExistence type="predicted"/>
<dbReference type="Proteomes" id="UP001476798">
    <property type="component" value="Unassembled WGS sequence"/>
</dbReference>
<comment type="caution">
    <text evidence="2">The sequence shown here is derived from an EMBL/GenBank/DDBJ whole genome shotgun (WGS) entry which is preliminary data.</text>
</comment>
<gene>
    <name evidence="2" type="ORF">GOODEAATRI_013763</name>
</gene>
<feature type="domain" description="ZU5" evidence="1">
    <location>
        <begin position="13"/>
        <end position="45"/>
    </location>
</feature>
<organism evidence="2 3">
    <name type="scientific">Goodea atripinnis</name>
    <dbReference type="NCBI Taxonomy" id="208336"/>
    <lineage>
        <taxon>Eukaryota</taxon>
        <taxon>Metazoa</taxon>
        <taxon>Chordata</taxon>
        <taxon>Craniata</taxon>
        <taxon>Vertebrata</taxon>
        <taxon>Euteleostomi</taxon>
        <taxon>Actinopterygii</taxon>
        <taxon>Neopterygii</taxon>
        <taxon>Teleostei</taxon>
        <taxon>Neoteleostei</taxon>
        <taxon>Acanthomorphata</taxon>
        <taxon>Ovalentaria</taxon>
        <taxon>Atherinomorphae</taxon>
        <taxon>Cyprinodontiformes</taxon>
        <taxon>Goodeidae</taxon>
        <taxon>Goodea</taxon>
    </lineage>
</organism>